<feature type="region of interest" description="Disordered" evidence="1">
    <location>
        <begin position="1"/>
        <end position="24"/>
    </location>
</feature>
<evidence type="ECO:0000313" key="3">
    <source>
        <dbReference type="Proteomes" id="UP000838756"/>
    </source>
</evidence>
<keyword evidence="3" id="KW-1185">Reference proteome</keyword>
<dbReference type="OrthoDB" id="7461615at2759"/>
<gene>
    <name evidence="2" type="primary">jg4238</name>
    <name evidence="2" type="ORF">PAEG_LOCUS5688</name>
</gene>
<feature type="compositionally biased region" description="Polar residues" evidence="1">
    <location>
        <begin position="1"/>
        <end position="16"/>
    </location>
</feature>
<feature type="non-terminal residue" evidence="2">
    <location>
        <position position="1"/>
    </location>
</feature>
<sequence length="97" mass="10603">ATSPVAPPNANTGRSQTKSEKRSGNTLYQELAFHDTEANINEVDDGADFTGNCITIMTHSGGATSHRFLEVKTSSGQLSSFWVNKDRETRDLDTTRI</sequence>
<dbReference type="EMBL" id="CAKXAJ010018583">
    <property type="protein sequence ID" value="CAH2217807.1"/>
    <property type="molecule type" value="Genomic_DNA"/>
</dbReference>
<proteinExistence type="predicted"/>
<organism evidence="2 3">
    <name type="scientific">Pararge aegeria aegeria</name>
    <dbReference type="NCBI Taxonomy" id="348720"/>
    <lineage>
        <taxon>Eukaryota</taxon>
        <taxon>Metazoa</taxon>
        <taxon>Ecdysozoa</taxon>
        <taxon>Arthropoda</taxon>
        <taxon>Hexapoda</taxon>
        <taxon>Insecta</taxon>
        <taxon>Pterygota</taxon>
        <taxon>Neoptera</taxon>
        <taxon>Endopterygota</taxon>
        <taxon>Lepidoptera</taxon>
        <taxon>Glossata</taxon>
        <taxon>Ditrysia</taxon>
        <taxon>Papilionoidea</taxon>
        <taxon>Nymphalidae</taxon>
        <taxon>Satyrinae</taxon>
        <taxon>Satyrini</taxon>
        <taxon>Parargina</taxon>
        <taxon>Pararge</taxon>
    </lineage>
</organism>
<name>A0A8S4QXE7_9NEOP</name>
<protein>
    <submittedName>
        <fullName evidence="2">Jg4238 protein</fullName>
    </submittedName>
</protein>
<reference evidence="2" key="1">
    <citation type="submission" date="2022-03" db="EMBL/GenBank/DDBJ databases">
        <authorList>
            <person name="Lindestad O."/>
        </authorList>
    </citation>
    <scope>NUCLEOTIDE SEQUENCE</scope>
</reference>
<comment type="caution">
    <text evidence="2">The sequence shown here is derived from an EMBL/GenBank/DDBJ whole genome shotgun (WGS) entry which is preliminary data.</text>
</comment>
<dbReference type="AlphaFoldDB" id="A0A8S4QXE7"/>
<dbReference type="Proteomes" id="UP000838756">
    <property type="component" value="Unassembled WGS sequence"/>
</dbReference>
<evidence type="ECO:0000256" key="1">
    <source>
        <dbReference type="SAM" id="MobiDB-lite"/>
    </source>
</evidence>
<accession>A0A8S4QXE7</accession>
<evidence type="ECO:0000313" key="2">
    <source>
        <dbReference type="EMBL" id="CAH2217807.1"/>
    </source>
</evidence>